<evidence type="ECO:0000259" key="4">
    <source>
        <dbReference type="Pfam" id="PF13193"/>
    </source>
</evidence>
<feature type="domain" description="AMP-dependent synthetase/ligase" evidence="3">
    <location>
        <begin position="20"/>
        <end position="379"/>
    </location>
</feature>
<dbReference type="InterPro" id="IPR042099">
    <property type="entry name" value="ANL_N_sf"/>
</dbReference>
<dbReference type="Gene3D" id="3.30.300.30">
    <property type="match status" value="1"/>
</dbReference>
<dbReference type="Pfam" id="PF13193">
    <property type="entry name" value="AMP-binding_C"/>
    <property type="match status" value="1"/>
</dbReference>
<protein>
    <submittedName>
        <fullName evidence="5">AMP-binding protein</fullName>
    </submittedName>
</protein>
<dbReference type="InterPro" id="IPR000873">
    <property type="entry name" value="AMP-dep_synth/lig_dom"/>
</dbReference>
<feature type="domain" description="AMP-binding enzyme C-terminal" evidence="4">
    <location>
        <begin position="431"/>
        <end position="506"/>
    </location>
</feature>
<gene>
    <name evidence="5" type="ORF">HCU74_02330</name>
</gene>
<evidence type="ECO:0000313" key="5">
    <source>
        <dbReference type="EMBL" id="NKI16248.1"/>
    </source>
</evidence>
<comment type="caution">
    <text evidence="5">The sequence shown here is derived from an EMBL/GenBank/DDBJ whole genome shotgun (WGS) entry which is preliminary data.</text>
</comment>
<dbReference type="InterPro" id="IPR025110">
    <property type="entry name" value="AMP-bd_C"/>
</dbReference>
<organism evidence="5 6">
    <name type="scientific">Spongiibacter thalassae</name>
    <dbReference type="NCBI Taxonomy" id="2721624"/>
    <lineage>
        <taxon>Bacteria</taxon>
        <taxon>Pseudomonadati</taxon>
        <taxon>Pseudomonadota</taxon>
        <taxon>Gammaproteobacteria</taxon>
        <taxon>Cellvibrionales</taxon>
        <taxon>Spongiibacteraceae</taxon>
        <taxon>Spongiibacter</taxon>
    </lineage>
</organism>
<sequence length="524" mass="57661">MSTSNAVVSADIQPTPGSIEYWAQQKPNTTAIIDGNRQLTYKQWNTYADALAEGLVRQGIGPDDIIVTRLQIRYEWAIFASAAAKIGCTILGLNWRLTPSEVNYVLMNSGATVVVCDDESPTALIPAFDGLPIKLRISMDVPAEGFVSYDELLAADAPALYSAGDARLIIYTSGTTGLPKGVRNDVAPNFTAQQATEYYASIGQSRKLNPGDVMLLTLPLHHAAGPANVGAALSNGNLLIMLRRFDAEETLRLIERHKVSYWTGVPTMFKRLKVLPEETLAKYDISSLNNLAIGAAPVPPSLKSWIREYFGEVLFESYGATEVGMISDLSPEMQKIKPDSSGKPHRHVSIEIRDDDGRVLPANTPGEIWVRTPVTIRNYINAPTLGTDTVDKDGFFRIGDAGHMDEDGFLFITDRTKDMIISGGVNLYPAEIEAAIIQHDDVQDAAVIGIPDEEFGEKVLAFVELREGRNVSVEDLMSFTAGKLASYKCPKSIELCDSLPRNTMGKLLKRELREPYWRNHTRRV</sequence>
<evidence type="ECO:0000259" key="3">
    <source>
        <dbReference type="Pfam" id="PF00501"/>
    </source>
</evidence>
<evidence type="ECO:0000313" key="6">
    <source>
        <dbReference type="Proteomes" id="UP000765845"/>
    </source>
</evidence>
<evidence type="ECO:0000256" key="2">
    <source>
        <dbReference type="ARBA" id="ARBA00022598"/>
    </source>
</evidence>
<reference evidence="5 6" key="1">
    <citation type="submission" date="2020-04" db="EMBL/GenBank/DDBJ databases">
        <authorList>
            <person name="Yoon J."/>
        </authorList>
    </citation>
    <scope>NUCLEOTIDE SEQUENCE [LARGE SCALE GENOMIC DNA]</scope>
    <source>
        <strain evidence="5 6">KMU-166</strain>
    </source>
</reference>
<dbReference type="Pfam" id="PF00501">
    <property type="entry name" value="AMP-binding"/>
    <property type="match status" value="1"/>
</dbReference>
<evidence type="ECO:0000256" key="1">
    <source>
        <dbReference type="ARBA" id="ARBA00006432"/>
    </source>
</evidence>
<dbReference type="PANTHER" id="PTHR43201">
    <property type="entry name" value="ACYL-COA SYNTHETASE"/>
    <property type="match status" value="1"/>
</dbReference>
<name>A0ABX1GCN2_9GAMM</name>
<dbReference type="RefSeq" id="WP_168448777.1">
    <property type="nucleotide sequence ID" value="NZ_JAAWWK010000001.1"/>
</dbReference>
<dbReference type="Proteomes" id="UP000765845">
    <property type="component" value="Unassembled WGS sequence"/>
</dbReference>
<dbReference type="EMBL" id="JAAWWK010000001">
    <property type="protein sequence ID" value="NKI16248.1"/>
    <property type="molecule type" value="Genomic_DNA"/>
</dbReference>
<dbReference type="InterPro" id="IPR045851">
    <property type="entry name" value="AMP-bd_C_sf"/>
</dbReference>
<comment type="similarity">
    <text evidence="1">Belongs to the ATP-dependent AMP-binding enzyme family.</text>
</comment>
<accession>A0ABX1GCN2</accession>
<dbReference type="InterPro" id="IPR020845">
    <property type="entry name" value="AMP-binding_CS"/>
</dbReference>
<proteinExistence type="inferred from homology"/>
<dbReference type="Gene3D" id="3.40.50.12780">
    <property type="entry name" value="N-terminal domain of ligase-like"/>
    <property type="match status" value="1"/>
</dbReference>
<dbReference type="PANTHER" id="PTHR43201:SF5">
    <property type="entry name" value="MEDIUM-CHAIN ACYL-COA LIGASE ACSF2, MITOCHONDRIAL"/>
    <property type="match status" value="1"/>
</dbReference>
<keyword evidence="6" id="KW-1185">Reference proteome</keyword>
<dbReference type="SUPFAM" id="SSF56801">
    <property type="entry name" value="Acetyl-CoA synthetase-like"/>
    <property type="match status" value="1"/>
</dbReference>
<dbReference type="PROSITE" id="PS00455">
    <property type="entry name" value="AMP_BINDING"/>
    <property type="match status" value="1"/>
</dbReference>
<keyword evidence="2" id="KW-0436">Ligase</keyword>